<organism evidence="1 2">
    <name type="scientific">Dendrolimus kikuchii</name>
    <dbReference type="NCBI Taxonomy" id="765133"/>
    <lineage>
        <taxon>Eukaryota</taxon>
        <taxon>Metazoa</taxon>
        <taxon>Ecdysozoa</taxon>
        <taxon>Arthropoda</taxon>
        <taxon>Hexapoda</taxon>
        <taxon>Insecta</taxon>
        <taxon>Pterygota</taxon>
        <taxon>Neoptera</taxon>
        <taxon>Endopterygota</taxon>
        <taxon>Lepidoptera</taxon>
        <taxon>Glossata</taxon>
        <taxon>Ditrysia</taxon>
        <taxon>Bombycoidea</taxon>
        <taxon>Lasiocampidae</taxon>
        <taxon>Dendrolimus</taxon>
    </lineage>
</organism>
<accession>A0ACC1CMV5</accession>
<evidence type="ECO:0000313" key="1">
    <source>
        <dbReference type="EMBL" id="KAJ0172922.1"/>
    </source>
</evidence>
<protein>
    <submittedName>
        <fullName evidence="1">Uncharacterized protein</fullName>
    </submittedName>
</protein>
<proteinExistence type="predicted"/>
<sequence>MPRVYKPNPRGKLYKKYDEELIQQAVAEYKTTKHSLKVVAAKYNIDKSVLYRHSTRTMRKQGGQTILSEEEEKEMIKYINICAEWGYPLDSLDLRFLVKYYLDKLGKNVLKFKNNLPGPDFVSGFLKRNKEISQRNCQNIKKNRAEVSPESIRSYFRELEISLTNIEPCNIINYDETNLTMIRYPERVVNHSKASVSIMIAATASGVLLPPYVVYKAQNLYDTWTENGPPGTRYNRSQSGWFESNIFEDWIKTIVLPYFKDKEGKKCLIGDNLSSHLSFDVIKVCHEENISFVFLPANSTHLTQPLDVAFFRPMKIAWRNILLKWKKTDGKNPASVPKGCFPKLLKKLVEDLNENSKDNILAGFRKSGIWPINENQVLSRIPRVDDNLKNDDAVEKSVLDILKEMRYGSMNITDQKKKKIRYNSWKKCRY</sequence>
<dbReference type="EMBL" id="CM034406">
    <property type="protein sequence ID" value="KAJ0172922.1"/>
    <property type="molecule type" value="Genomic_DNA"/>
</dbReference>
<gene>
    <name evidence="1" type="ORF">K1T71_011098</name>
</gene>
<dbReference type="Proteomes" id="UP000824533">
    <property type="component" value="Linkage Group LG20"/>
</dbReference>
<keyword evidence="2" id="KW-1185">Reference proteome</keyword>
<comment type="caution">
    <text evidence="1">The sequence shown here is derived from an EMBL/GenBank/DDBJ whole genome shotgun (WGS) entry which is preliminary data.</text>
</comment>
<reference evidence="1 2" key="1">
    <citation type="journal article" date="2021" name="Front. Genet.">
        <title>Chromosome-Level Genome Assembly Reveals Significant Gene Expansion in the Toll and IMD Signaling Pathways of Dendrolimus kikuchii.</title>
        <authorList>
            <person name="Zhou J."/>
            <person name="Wu P."/>
            <person name="Xiong Z."/>
            <person name="Liu N."/>
            <person name="Zhao N."/>
            <person name="Ji M."/>
            <person name="Qiu Y."/>
            <person name="Yang B."/>
        </authorList>
    </citation>
    <scope>NUCLEOTIDE SEQUENCE [LARGE SCALE GENOMIC DNA]</scope>
    <source>
        <strain evidence="1">Ann1</strain>
    </source>
</reference>
<evidence type="ECO:0000313" key="2">
    <source>
        <dbReference type="Proteomes" id="UP000824533"/>
    </source>
</evidence>
<name>A0ACC1CMV5_9NEOP</name>